<protein>
    <submittedName>
        <fullName evidence="4">1-acyl-sn-glycerol-3-phosphate acyltransferase</fullName>
    </submittedName>
</protein>
<reference evidence="4" key="2">
    <citation type="journal article" date="2021" name="PeerJ">
        <title>Extensive microbial diversity within the chicken gut microbiome revealed by metagenomics and culture.</title>
        <authorList>
            <person name="Gilroy R."/>
            <person name="Ravi A."/>
            <person name="Getino M."/>
            <person name="Pursley I."/>
            <person name="Horton D.L."/>
            <person name="Alikhan N.F."/>
            <person name="Baker D."/>
            <person name="Gharbi K."/>
            <person name="Hall N."/>
            <person name="Watson M."/>
            <person name="Adriaenssens E.M."/>
            <person name="Foster-Nyarko E."/>
            <person name="Jarju S."/>
            <person name="Secka A."/>
            <person name="Antonio M."/>
            <person name="Oren A."/>
            <person name="Chaudhuri R.R."/>
            <person name="La Ragione R."/>
            <person name="Hildebrand F."/>
            <person name="Pallen M.J."/>
        </authorList>
    </citation>
    <scope>NUCLEOTIDE SEQUENCE</scope>
    <source>
        <strain evidence="4">F6-4510</strain>
    </source>
</reference>
<reference evidence="4" key="1">
    <citation type="submission" date="2020-10" db="EMBL/GenBank/DDBJ databases">
        <authorList>
            <person name="Gilroy R."/>
        </authorList>
    </citation>
    <scope>NUCLEOTIDE SEQUENCE</scope>
    <source>
        <strain evidence="4">F6-4510</strain>
    </source>
</reference>
<evidence type="ECO:0000259" key="3">
    <source>
        <dbReference type="SMART" id="SM00563"/>
    </source>
</evidence>
<gene>
    <name evidence="4" type="ORF">IAC55_04670</name>
</gene>
<name>A0A9D9H3G0_9FIRM</name>
<dbReference type="Proteomes" id="UP000823611">
    <property type="component" value="Unassembled WGS sequence"/>
</dbReference>
<dbReference type="EMBL" id="JADIMX010000088">
    <property type="protein sequence ID" value="MBO8434599.1"/>
    <property type="molecule type" value="Genomic_DNA"/>
</dbReference>
<feature type="domain" description="Phospholipid/glycerol acyltransferase" evidence="3">
    <location>
        <begin position="34"/>
        <end position="146"/>
    </location>
</feature>
<proteinExistence type="predicted"/>
<dbReference type="CDD" id="cd07989">
    <property type="entry name" value="LPLAT_AGPAT-like"/>
    <property type="match status" value="1"/>
</dbReference>
<comment type="caution">
    <text evidence="4">The sequence shown here is derived from an EMBL/GenBank/DDBJ whole genome shotgun (WGS) entry which is preliminary data.</text>
</comment>
<keyword evidence="1" id="KW-0808">Transferase</keyword>
<sequence>MFYNIAKYVLRLMYLFMFRVEVRGVENIPKDGPVIICANHSSNFDPISTAIYSKRPVCFMAKKELFSNAFMKRLMKSLNAFPVDRDSADMKSFKTTLEILKKGKVLGIFAQGRRVKEGEKNDAKAGVALFALKGNAVVIPAGISGNYKLFSKVRINYGKPVNIDEYRGKRVRTETLELITEKIMTEVEKLRTEE</sequence>
<evidence type="ECO:0000256" key="2">
    <source>
        <dbReference type="ARBA" id="ARBA00023315"/>
    </source>
</evidence>
<dbReference type="AlphaFoldDB" id="A0A9D9H3G0"/>
<dbReference type="SMART" id="SM00563">
    <property type="entry name" value="PlsC"/>
    <property type="match status" value="1"/>
</dbReference>
<dbReference type="GO" id="GO:0003841">
    <property type="term" value="F:1-acylglycerol-3-phosphate O-acyltransferase activity"/>
    <property type="evidence" value="ECO:0007669"/>
    <property type="project" value="TreeGrafter"/>
</dbReference>
<dbReference type="GO" id="GO:0006654">
    <property type="term" value="P:phosphatidic acid biosynthetic process"/>
    <property type="evidence" value="ECO:0007669"/>
    <property type="project" value="TreeGrafter"/>
</dbReference>
<keyword evidence="2 4" id="KW-0012">Acyltransferase</keyword>
<dbReference type="SUPFAM" id="SSF69593">
    <property type="entry name" value="Glycerol-3-phosphate (1)-acyltransferase"/>
    <property type="match status" value="1"/>
</dbReference>
<dbReference type="PANTHER" id="PTHR10434">
    <property type="entry name" value="1-ACYL-SN-GLYCEROL-3-PHOSPHATE ACYLTRANSFERASE"/>
    <property type="match status" value="1"/>
</dbReference>
<dbReference type="Pfam" id="PF01553">
    <property type="entry name" value="Acyltransferase"/>
    <property type="match status" value="1"/>
</dbReference>
<evidence type="ECO:0000256" key="1">
    <source>
        <dbReference type="ARBA" id="ARBA00022679"/>
    </source>
</evidence>
<organism evidence="4 5">
    <name type="scientific">Candidatus Fimicola merdigallinarum</name>
    <dbReference type="NCBI Taxonomy" id="2840819"/>
    <lineage>
        <taxon>Bacteria</taxon>
        <taxon>Bacillati</taxon>
        <taxon>Bacillota</taxon>
        <taxon>Clostridia</taxon>
        <taxon>Lachnospirales</taxon>
        <taxon>Lachnospiraceae</taxon>
        <taxon>Lachnospiraceae incertae sedis</taxon>
        <taxon>Candidatus Fimicola</taxon>
    </lineage>
</organism>
<accession>A0A9D9H3G0</accession>
<evidence type="ECO:0000313" key="5">
    <source>
        <dbReference type="Proteomes" id="UP000823611"/>
    </source>
</evidence>
<dbReference type="InterPro" id="IPR002123">
    <property type="entry name" value="Plipid/glycerol_acylTrfase"/>
</dbReference>
<evidence type="ECO:0000313" key="4">
    <source>
        <dbReference type="EMBL" id="MBO8434599.1"/>
    </source>
</evidence>
<dbReference type="PANTHER" id="PTHR10434:SF11">
    <property type="entry name" value="1-ACYL-SN-GLYCEROL-3-PHOSPHATE ACYLTRANSFERASE"/>
    <property type="match status" value="1"/>
</dbReference>